<dbReference type="Proteomes" id="UP000728032">
    <property type="component" value="Unassembled WGS sequence"/>
</dbReference>
<reference evidence="1" key="1">
    <citation type="submission" date="2020-11" db="EMBL/GenBank/DDBJ databases">
        <authorList>
            <person name="Tran Van P."/>
        </authorList>
    </citation>
    <scope>NUCLEOTIDE SEQUENCE</scope>
</reference>
<evidence type="ECO:0000313" key="2">
    <source>
        <dbReference type="Proteomes" id="UP000728032"/>
    </source>
</evidence>
<proteinExistence type="predicted"/>
<protein>
    <submittedName>
        <fullName evidence="1">Uncharacterized protein</fullName>
    </submittedName>
</protein>
<dbReference type="EMBL" id="OC944026">
    <property type="protein sequence ID" value="CAD7662746.1"/>
    <property type="molecule type" value="Genomic_DNA"/>
</dbReference>
<keyword evidence="2" id="KW-1185">Reference proteome</keyword>
<evidence type="ECO:0000313" key="1">
    <source>
        <dbReference type="EMBL" id="CAD7662746.1"/>
    </source>
</evidence>
<accession>A0A7R9QZ85</accession>
<dbReference type="AlphaFoldDB" id="A0A7R9QZ85"/>
<name>A0A7R9QZ85_9ACAR</name>
<dbReference type="EMBL" id="CAJPVJ010029201">
    <property type="protein sequence ID" value="CAG2179883.1"/>
    <property type="molecule type" value="Genomic_DNA"/>
</dbReference>
<gene>
    <name evidence="1" type="ORF">ONB1V03_LOCUS19306</name>
</gene>
<organism evidence="1">
    <name type="scientific">Oppiella nova</name>
    <dbReference type="NCBI Taxonomy" id="334625"/>
    <lineage>
        <taxon>Eukaryota</taxon>
        <taxon>Metazoa</taxon>
        <taxon>Ecdysozoa</taxon>
        <taxon>Arthropoda</taxon>
        <taxon>Chelicerata</taxon>
        <taxon>Arachnida</taxon>
        <taxon>Acari</taxon>
        <taxon>Acariformes</taxon>
        <taxon>Sarcoptiformes</taxon>
        <taxon>Oribatida</taxon>
        <taxon>Brachypylina</taxon>
        <taxon>Oppioidea</taxon>
        <taxon>Oppiidae</taxon>
        <taxon>Oppiella</taxon>
    </lineage>
</organism>
<sequence>MGYHSIDWFRKRRNSKNFYLRTRGEPPFCGFQYKVSIHVNAIQTNESKSHLTGRMSLRFPLETEFMDFTRDAFDIKPGNTYYSVFSLRSEQNLSAIDSYVEYEWSEDSFDILNTNTWALDSLLKQTGIDIKLGANSNARTATNQKSISIDYIIIKALNSGKRYKFCINSKSNANGIRVENVVRFLAKC</sequence>